<dbReference type="GO" id="GO:0006355">
    <property type="term" value="P:regulation of DNA-templated transcription"/>
    <property type="evidence" value="ECO:0007669"/>
    <property type="project" value="InterPro"/>
</dbReference>
<dbReference type="SMART" id="SM00421">
    <property type="entry name" value="HTH_LUXR"/>
    <property type="match status" value="1"/>
</dbReference>
<gene>
    <name evidence="5" type="ORF">ABLG96_21520</name>
</gene>
<evidence type="ECO:0000256" key="2">
    <source>
        <dbReference type="ARBA" id="ARBA00023125"/>
    </source>
</evidence>
<accession>A0AAU8DPM2</accession>
<keyword evidence="1" id="KW-0805">Transcription regulation</keyword>
<reference evidence="5" key="1">
    <citation type="submission" date="2024-05" db="EMBL/GenBank/DDBJ databases">
        <authorList>
            <person name="Cai S.Y."/>
            <person name="Jin L.M."/>
            <person name="Li H.R."/>
        </authorList>
    </citation>
    <scope>NUCLEOTIDE SEQUENCE</scope>
    <source>
        <strain evidence="5">A5-74</strain>
    </source>
</reference>
<dbReference type="GO" id="GO:0003677">
    <property type="term" value="F:DNA binding"/>
    <property type="evidence" value="ECO:0007669"/>
    <property type="project" value="UniProtKB-KW"/>
</dbReference>
<dbReference type="InterPro" id="IPR000792">
    <property type="entry name" value="Tscrpt_reg_LuxR_C"/>
</dbReference>
<feature type="domain" description="HTH luxR-type" evidence="4">
    <location>
        <begin position="289"/>
        <end position="353"/>
    </location>
</feature>
<dbReference type="SUPFAM" id="SSF46894">
    <property type="entry name" value="C-terminal effector domain of the bipartite response regulators"/>
    <property type="match status" value="1"/>
</dbReference>
<dbReference type="Gene3D" id="3.30.450.40">
    <property type="match status" value="1"/>
</dbReference>
<proteinExistence type="predicted"/>
<name>A0AAU8DPM2_9ACTN</name>
<dbReference type="Gene3D" id="1.10.10.10">
    <property type="entry name" value="Winged helix-like DNA-binding domain superfamily/Winged helix DNA-binding domain"/>
    <property type="match status" value="1"/>
</dbReference>
<dbReference type="EMBL" id="CP159218">
    <property type="protein sequence ID" value="XCG63728.1"/>
    <property type="molecule type" value="Genomic_DNA"/>
</dbReference>
<dbReference type="InterPro" id="IPR036388">
    <property type="entry name" value="WH-like_DNA-bd_sf"/>
</dbReference>
<dbReference type="PANTHER" id="PTHR44688">
    <property type="entry name" value="DNA-BINDING TRANSCRIPTIONAL ACTIVATOR DEVR_DOSR"/>
    <property type="match status" value="1"/>
</dbReference>
<evidence type="ECO:0000259" key="4">
    <source>
        <dbReference type="PROSITE" id="PS50043"/>
    </source>
</evidence>
<dbReference type="CDD" id="cd06170">
    <property type="entry name" value="LuxR_C_like"/>
    <property type="match status" value="1"/>
</dbReference>
<sequence length="359" mass="38091">MTGSWSLARSVERIERLCASTLGERDLRVGIVAELRRSLGFDAYAWLLTDPVTSVGSNPVAEVPALSALPTVIKLKYSSPINRWTTFAGPPHPVRLLSRTAADPLDPWRAMLTGYGIVDVASTVCRDRHGTWAFLDLWRDGTSGPFTDDEVAVLVAAGSTITTAVRRRLAGTFLAPAASVPRDEGPAVLILDDALCITGQTVAATAWLQRLLPTTPGMAPIPAAAYNVAAQLIAVEAGADDHPASARTHVPGFTWVTVRASRLAASGTSGPGAIAVSIEETPGAERRDVYARSHAFSPREHRLVRLLARGLDTHELAEAMSISDYTVGDHLKSIFARTGLNSRHAVLTAALGASTEPPA</sequence>
<keyword evidence="2" id="KW-0238">DNA-binding</keyword>
<organism evidence="5">
    <name type="scientific">Nakamurella sp. A5-74</name>
    <dbReference type="NCBI Taxonomy" id="3158264"/>
    <lineage>
        <taxon>Bacteria</taxon>
        <taxon>Bacillati</taxon>
        <taxon>Actinomycetota</taxon>
        <taxon>Actinomycetes</taxon>
        <taxon>Nakamurellales</taxon>
        <taxon>Nakamurellaceae</taxon>
        <taxon>Nakamurella</taxon>
    </lineage>
</organism>
<keyword evidence="3" id="KW-0804">Transcription</keyword>
<evidence type="ECO:0000256" key="3">
    <source>
        <dbReference type="ARBA" id="ARBA00023163"/>
    </source>
</evidence>
<dbReference type="PROSITE" id="PS50043">
    <property type="entry name" value="HTH_LUXR_2"/>
    <property type="match status" value="1"/>
</dbReference>
<dbReference type="RefSeq" id="WP_353649343.1">
    <property type="nucleotide sequence ID" value="NZ_CP159218.1"/>
</dbReference>
<dbReference type="Pfam" id="PF00196">
    <property type="entry name" value="GerE"/>
    <property type="match status" value="1"/>
</dbReference>
<dbReference type="AlphaFoldDB" id="A0AAU8DPM2"/>
<dbReference type="InterPro" id="IPR029016">
    <property type="entry name" value="GAF-like_dom_sf"/>
</dbReference>
<protein>
    <submittedName>
        <fullName evidence="5">LuxR C-terminal-related transcriptional regulator</fullName>
    </submittedName>
</protein>
<dbReference type="PANTHER" id="PTHR44688:SF16">
    <property type="entry name" value="DNA-BINDING TRANSCRIPTIONAL ACTIVATOR DEVR_DOSR"/>
    <property type="match status" value="1"/>
</dbReference>
<dbReference type="PRINTS" id="PR00038">
    <property type="entry name" value="HTHLUXR"/>
</dbReference>
<evidence type="ECO:0000313" key="5">
    <source>
        <dbReference type="EMBL" id="XCG63728.1"/>
    </source>
</evidence>
<dbReference type="InterPro" id="IPR016032">
    <property type="entry name" value="Sig_transdc_resp-reg_C-effctor"/>
</dbReference>
<evidence type="ECO:0000256" key="1">
    <source>
        <dbReference type="ARBA" id="ARBA00023015"/>
    </source>
</evidence>